<sequence length="86" mass="9616">MAYKENTCNKQHRYDERFNALPDNQGGSGRHLCAGCAYDEGKKDGKIGKQRKIEDLNLLPSQAGTVRHKDVQSAYDLGYKDGITAR</sequence>
<dbReference type="EMBL" id="JAPHVQ010000014">
    <property type="protein sequence ID" value="MDE8035693.1"/>
    <property type="molecule type" value="Genomic_DNA"/>
</dbReference>
<reference evidence="1" key="2">
    <citation type="journal article" date="2023" name="Pathogens">
        <title>Pathological Features and Genomic Characterization of an Actinobacillus equuli subsp. equuli Bearing Unique Virulence-Associated Genes from an Adult Horse with Pleuropneumonia.</title>
        <authorList>
            <person name="Kamali M."/>
            <person name="Carossino M."/>
            <person name="Del Piero F."/>
            <person name="Peak L."/>
            <person name="Mitchell M.S."/>
            <person name="Willette J."/>
            <person name="Baker R."/>
            <person name="Li F."/>
            <person name="Kenez A."/>
            <person name="Balasuriya U.B.R."/>
            <person name="Go Y.Y."/>
        </authorList>
    </citation>
    <scope>NUCLEOTIDE SEQUENCE</scope>
    <source>
        <strain evidence="1">4524</strain>
    </source>
</reference>
<comment type="caution">
    <text evidence="1">The sequence shown here is derived from an EMBL/GenBank/DDBJ whole genome shotgun (WGS) entry which is preliminary data.</text>
</comment>
<organism evidence="1 2">
    <name type="scientific">Actinobacillus equuli subsp. equuli</name>
    <dbReference type="NCBI Taxonomy" id="202947"/>
    <lineage>
        <taxon>Bacteria</taxon>
        <taxon>Pseudomonadati</taxon>
        <taxon>Pseudomonadota</taxon>
        <taxon>Gammaproteobacteria</taxon>
        <taxon>Pasteurellales</taxon>
        <taxon>Pasteurellaceae</taxon>
        <taxon>Actinobacillus</taxon>
    </lineage>
</organism>
<name>A0A9X4G5S5_ACTEU</name>
<protein>
    <submittedName>
        <fullName evidence="1">Uncharacterized protein</fullName>
    </submittedName>
</protein>
<accession>A0A9X4G5S5</accession>
<evidence type="ECO:0000313" key="1">
    <source>
        <dbReference type="EMBL" id="MDE8035693.1"/>
    </source>
</evidence>
<dbReference type="RefSeq" id="WP_275218489.1">
    <property type="nucleotide sequence ID" value="NZ_JAPHVQ010000014.1"/>
</dbReference>
<dbReference type="AlphaFoldDB" id="A0A9X4G5S5"/>
<reference evidence="1" key="1">
    <citation type="submission" date="2022-11" db="EMBL/GenBank/DDBJ databases">
        <authorList>
            <person name="Kamali M."/>
            <person name="Peak L."/>
            <person name="Go Y.Y."/>
            <person name="Balasuriya U.B.R."/>
            <person name="Carossino M."/>
        </authorList>
    </citation>
    <scope>NUCLEOTIDE SEQUENCE</scope>
    <source>
        <strain evidence="1">4524</strain>
    </source>
</reference>
<proteinExistence type="predicted"/>
<evidence type="ECO:0000313" key="2">
    <source>
        <dbReference type="Proteomes" id="UP001142444"/>
    </source>
</evidence>
<dbReference type="Proteomes" id="UP001142444">
    <property type="component" value="Unassembled WGS sequence"/>
</dbReference>
<gene>
    <name evidence="1" type="ORF">OQ257_11055</name>
</gene>
<keyword evidence="2" id="KW-1185">Reference proteome</keyword>